<feature type="domain" description="DUF4031" evidence="1">
    <location>
        <begin position="30"/>
        <end position="105"/>
    </location>
</feature>
<accession>A0A1G6LRU0</accession>
<keyword evidence="3" id="KW-1185">Reference proteome</keyword>
<proteinExistence type="predicted"/>
<name>A0A1G6LRU0_9ACTN</name>
<dbReference type="EMBL" id="FMZF01000002">
    <property type="protein sequence ID" value="SDC45960.1"/>
    <property type="molecule type" value="Genomic_DNA"/>
</dbReference>
<dbReference type="Proteomes" id="UP000199416">
    <property type="component" value="Unassembled WGS sequence"/>
</dbReference>
<evidence type="ECO:0000313" key="2">
    <source>
        <dbReference type="EMBL" id="SDC45960.1"/>
    </source>
</evidence>
<organism evidence="2 3">
    <name type="scientific">Geodermatophilus telluris</name>
    <dbReference type="NCBI Taxonomy" id="1190417"/>
    <lineage>
        <taxon>Bacteria</taxon>
        <taxon>Bacillati</taxon>
        <taxon>Actinomycetota</taxon>
        <taxon>Actinomycetes</taxon>
        <taxon>Geodermatophilales</taxon>
        <taxon>Geodermatophilaceae</taxon>
        <taxon>Geodermatophilus</taxon>
    </lineage>
</organism>
<evidence type="ECO:0000259" key="1">
    <source>
        <dbReference type="Pfam" id="PF13223"/>
    </source>
</evidence>
<dbReference type="InterPro" id="IPR025109">
    <property type="entry name" value="DUF4031"/>
</dbReference>
<dbReference type="Pfam" id="PF13223">
    <property type="entry name" value="DUF4031"/>
    <property type="match status" value="1"/>
</dbReference>
<evidence type="ECO:0000313" key="3">
    <source>
        <dbReference type="Proteomes" id="UP000199416"/>
    </source>
</evidence>
<dbReference type="STRING" id="1190417.SAMN05660690_1522"/>
<reference evidence="3" key="1">
    <citation type="submission" date="2016-10" db="EMBL/GenBank/DDBJ databases">
        <authorList>
            <person name="Varghese N."/>
            <person name="Submissions S."/>
        </authorList>
    </citation>
    <scope>NUCLEOTIDE SEQUENCE [LARGE SCALE GENOMIC DNA]</scope>
    <source>
        <strain evidence="3">DSM 45421</strain>
    </source>
</reference>
<gene>
    <name evidence="2" type="ORF">SAMN05660690_1522</name>
</gene>
<dbReference type="AlphaFoldDB" id="A0A1G6LRU0"/>
<sequence length="122" mass="13283">MRPGPTTPQRISLLTPTTLAGARQTDPVTVLIDSPVWPWRGRRWSHLVSDVSYEELHAFVAAELGIPRRAFQGDHYDVPEELYPVAVAAGAQPVGARELLSRLLAAGLRVRKRASAAGPAPR</sequence>
<protein>
    <recommendedName>
        <fullName evidence="1">DUF4031 domain-containing protein</fullName>
    </recommendedName>
</protein>